<accession>A0A0M9EQI0</accession>
<evidence type="ECO:0000256" key="3">
    <source>
        <dbReference type="ARBA" id="ARBA00022448"/>
    </source>
</evidence>
<evidence type="ECO:0000313" key="14">
    <source>
        <dbReference type="EMBL" id="KPA37542.1"/>
    </source>
</evidence>
<feature type="chain" id="PRO_5005834978" evidence="12">
    <location>
        <begin position="28"/>
        <end position="904"/>
    </location>
</feature>
<feature type="transmembrane region" description="Helical" evidence="11">
    <location>
        <begin position="422"/>
        <end position="439"/>
    </location>
</feature>
<keyword evidence="9 11" id="KW-0472">Membrane</keyword>
<feature type="transmembrane region" description="Helical" evidence="11">
    <location>
        <begin position="467"/>
        <end position="488"/>
    </location>
</feature>
<dbReference type="PANTHER" id="PTHR48020:SF12">
    <property type="entry name" value="PROTON MYO-INOSITOL COTRANSPORTER"/>
    <property type="match status" value="1"/>
</dbReference>
<gene>
    <name evidence="14" type="ORF">FLAG1_09642</name>
</gene>
<feature type="signal peptide" evidence="12">
    <location>
        <begin position="1"/>
        <end position="27"/>
    </location>
</feature>
<dbReference type="SUPFAM" id="SSF51905">
    <property type="entry name" value="FAD/NAD(P)-binding domain"/>
    <property type="match status" value="1"/>
</dbReference>
<dbReference type="InterPro" id="IPR050814">
    <property type="entry name" value="Myo-inositol_Transporter"/>
</dbReference>
<evidence type="ECO:0000259" key="13">
    <source>
        <dbReference type="PROSITE" id="PS50850"/>
    </source>
</evidence>
<dbReference type="InterPro" id="IPR005829">
    <property type="entry name" value="Sugar_transporter_CS"/>
</dbReference>
<dbReference type="InterPro" id="IPR020846">
    <property type="entry name" value="MFS_dom"/>
</dbReference>
<evidence type="ECO:0000256" key="12">
    <source>
        <dbReference type="SAM" id="SignalP"/>
    </source>
</evidence>
<proteinExistence type="inferred from homology"/>
<sequence length="904" mass="98384">MGNRKIAIIGAGPAGCLLARLLHLAGSEVTVFEGEAHSNFRSQGGTLDLHTATGLAALKEAKLFDEFLKHARYDGQYMAIVDKDLEYHLERNAVGKYNKIEERPEIDRSSLREILSNSLPEGMIKWGYHLKKVQGRSLVFEHTTVDGFDLIVGADGTWSKVRKEIDPSLVPKFAGIGMFELEITDAENETPELSKLVNRGSIFASTYGNRTTIQQMGDGSLNIYCGFVTDNPDWYKPENCGFNPYDLKETKQTLLETRYKDWDPRLKQAIELANGRCNPRSLFMLPVGSKWEHKQGLTLIGDAAHLMTPYAGEGVNQALDDAMQLAKAINGVADKNDQQLDKAIKSFEEAMFARIGPIQELTWGLLQDWMYTPGAPKSVMANSQAPLITSHSDEEEELEYETQGSRSPVEAGKTGSGMPSTFVLALTFAAGISGLLFGYDTGVVSATLVSIGTSLSNRELTSMDKSIITSSTSLFALIISPFSSVLADRLGRKRVILYADILFIAGALLQAWSSTIPVMVAGRCIIGAGVGAASFVVPLYIAEVAPAAHRGRLVTLNIMFITLGQVIAYIVGWAFSTYGSPATGWRWMVGLGALPAILQGGMIAFMPETPRWLVKVGRSSTAKEVIRRANGDTLQHNADVVIKEIELEVREEQEAERLRDHQASGRWTWLGGWGILISEGRNRRALAIACLLQGLQQLCGFNSLMYFSATIFTVIGFQSPTLTSMVVAVTNFLGTVAALGLVDRIGRRRVLLYSIPFMIVGLLLSAYGFSFLSLAAGINTTADEPPATAGHEMAALTILVSIMVYVAAYALGLGNVPWMQSELFPLAVRSLGSGVATATSWAANFVVGLTFLPLMDLLSPSWTFVLYAIICGGGYFLVWRIYPETAGLSLEEATALLDDGWGVR</sequence>
<feature type="transmembrane region" description="Helical" evidence="11">
    <location>
        <begin position="793"/>
        <end position="814"/>
    </location>
</feature>
<evidence type="ECO:0000256" key="9">
    <source>
        <dbReference type="ARBA" id="ARBA00023136"/>
    </source>
</evidence>
<feature type="transmembrane region" description="Helical" evidence="11">
    <location>
        <begin position="685"/>
        <end position="709"/>
    </location>
</feature>
<dbReference type="Gene3D" id="3.50.50.60">
    <property type="entry name" value="FAD/NAD(P)-binding domain"/>
    <property type="match status" value="1"/>
</dbReference>
<evidence type="ECO:0000256" key="7">
    <source>
        <dbReference type="ARBA" id="ARBA00022989"/>
    </source>
</evidence>
<keyword evidence="5 11" id="KW-0812">Transmembrane</keyword>
<dbReference type="InterPro" id="IPR005828">
    <property type="entry name" value="MFS_sugar_transport-like"/>
</dbReference>
<comment type="catalytic activity">
    <reaction evidence="10">
        <text>myo-inositol(out) + H(+)(out) = myo-inositol(in) + H(+)(in)</text>
        <dbReference type="Rhea" id="RHEA:60364"/>
        <dbReference type="ChEBI" id="CHEBI:15378"/>
        <dbReference type="ChEBI" id="CHEBI:17268"/>
    </reaction>
</comment>
<dbReference type="AlphaFoldDB" id="A0A0M9EQI0"/>
<dbReference type="InterPro" id="IPR002938">
    <property type="entry name" value="FAD-bd"/>
</dbReference>
<evidence type="ECO:0000256" key="4">
    <source>
        <dbReference type="ARBA" id="ARBA00022630"/>
    </source>
</evidence>
<dbReference type="GO" id="GO:0016020">
    <property type="term" value="C:membrane"/>
    <property type="evidence" value="ECO:0007669"/>
    <property type="project" value="UniProtKB-SubCell"/>
</dbReference>
<comment type="caution">
    <text evidence="14">The sequence shown here is derived from an EMBL/GenBank/DDBJ whole genome shotgun (WGS) entry which is preliminary data.</text>
</comment>
<evidence type="ECO:0000313" key="15">
    <source>
        <dbReference type="Proteomes" id="UP000037904"/>
    </source>
</evidence>
<evidence type="ECO:0000256" key="10">
    <source>
        <dbReference type="ARBA" id="ARBA00049119"/>
    </source>
</evidence>
<keyword evidence="15" id="KW-1185">Reference proteome</keyword>
<dbReference type="Proteomes" id="UP000037904">
    <property type="component" value="Unassembled WGS sequence"/>
</dbReference>
<dbReference type="NCBIfam" id="TIGR00879">
    <property type="entry name" value="SP"/>
    <property type="match status" value="1"/>
</dbReference>
<feature type="transmembrane region" description="Helical" evidence="11">
    <location>
        <begin position="721"/>
        <end position="743"/>
    </location>
</feature>
<dbReference type="InterPro" id="IPR036188">
    <property type="entry name" value="FAD/NAD-bd_sf"/>
</dbReference>
<evidence type="ECO:0000256" key="2">
    <source>
        <dbReference type="ARBA" id="ARBA00010992"/>
    </source>
</evidence>
<dbReference type="GO" id="GO:1904679">
    <property type="term" value="P:myo-inositol import across plasma membrane"/>
    <property type="evidence" value="ECO:0007669"/>
    <property type="project" value="TreeGrafter"/>
</dbReference>
<feature type="transmembrane region" description="Helical" evidence="11">
    <location>
        <begin position="826"/>
        <end position="852"/>
    </location>
</feature>
<dbReference type="PROSITE" id="PS00216">
    <property type="entry name" value="SUGAR_TRANSPORT_1"/>
    <property type="match status" value="2"/>
</dbReference>
<reference evidence="14 15" key="1">
    <citation type="submission" date="2015-04" db="EMBL/GenBank/DDBJ databases">
        <title>The draft genome sequence of Fusarium langsethiae, a T-2/HT-2 mycotoxin producer.</title>
        <authorList>
            <person name="Lysoe E."/>
            <person name="Divon H.H."/>
            <person name="Terzi V."/>
            <person name="Orru L."/>
            <person name="Lamontanara A."/>
            <person name="Kolseth A.-K."/>
            <person name="Frandsen R.J."/>
            <person name="Nielsen K."/>
            <person name="Thrane U."/>
        </authorList>
    </citation>
    <scope>NUCLEOTIDE SEQUENCE [LARGE SCALE GENOMIC DNA]</scope>
    <source>
        <strain evidence="14 15">Fl201059</strain>
    </source>
</reference>
<feature type="transmembrane region" description="Helical" evidence="11">
    <location>
        <begin position="495"/>
        <end position="512"/>
    </location>
</feature>
<evidence type="ECO:0000256" key="5">
    <source>
        <dbReference type="ARBA" id="ARBA00022692"/>
    </source>
</evidence>
<dbReference type="PROSITE" id="PS00217">
    <property type="entry name" value="SUGAR_TRANSPORT_2"/>
    <property type="match status" value="1"/>
</dbReference>
<feature type="transmembrane region" description="Helical" evidence="11">
    <location>
        <begin position="750"/>
        <end position="773"/>
    </location>
</feature>
<evidence type="ECO:0000256" key="11">
    <source>
        <dbReference type="SAM" id="Phobius"/>
    </source>
</evidence>
<keyword evidence="12" id="KW-0732">Signal</keyword>
<keyword evidence="7 11" id="KW-1133">Transmembrane helix</keyword>
<dbReference type="GO" id="GO:0016491">
    <property type="term" value="F:oxidoreductase activity"/>
    <property type="evidence" value="ECO:0007669"/>
    <property type="project" value="UniProtKB-KW"/>
</dbReference>
<feature type="transmembrane region" description="Helical" evidence="11">
    <location>
        <begin position="553"/>
        <end position="575"/>
    </location>
</feature>
<dbReference type="FunFam" id="1.20.1250.20:FF:000073">
    <property type="entry name" value="MFS myo-inositol transporter, putative"/>
    <property type="match status" value="1"/>
</dbReference>
<dbReference type="PRINTS" id="PR00171">
    <property type="entry name" value="SUGRTRNSPORT"/>
</dbReference>
<dbReference type="InterPro" id="IPR036259">
    <property type="entry name" value="MFS_trans_sf"/>
</dbReference>
<dbReference type="Gene3D" id="1.20.1250.20">
    <property type="entry name" value="MFS general substrate transporter like domains"/>
    <property type="match status" value="1"/>
</dbReference>
<comment type="similarity">
    <text evidence="2">Belongs to the major facilitator superfamily. Sugar transporter (TC 2.A.1.1) family.</text>
</comment>
<comment type="subcellular location">
    <subcellularLocation>
        <location evidence="1">Membrane</location>
        <topology evidence="1">Multi-pass membrane protein</topology>
    </subcellularLocation>
</comment>
<keyword evidence="8" id="KW-0560">Oxidoreductase</keyword>
<evidence type="ECO:0000256" key="6">
    <source>
        <dbReference type="ARBA" id="ARBA00022827"/>
    </source>
</evidence>
<dbReference type="PANTHER" id="PTHR48020">
    <property type="entry name" value="PROTON MYO-INOSITOL COTRANSPORTER"/>
    <property type="match status" value="1"/>
</dbReference>
<name>A0A0M9EQI0_FUSLA</name>
<dbReference type="Pfam" id="PF00083">
    <property type="entry name" value="Sugar_tr"/>
    <property type="match status" value="1"/>
</dbReference>
<dbReference type="Pfam" id="PF01494">
    <property type="entry name" value="FAD_binding_3"/>
    <property type="match status" value="2"/>
</dbReference>
<keyword evidence="6" id="KW-0274">FAD</keyword>
<dbReference type="InterPro" id="IPR003663">
    <property type="entry name" value="Sugar/inositol_transpt"/>
</dbReference>
<feature type="transmembrane region" description="Helical" evidence="11">
    <location>
        <begin position="587"/>
        <end position="605"/>
    </location>
</feature>
<dbReference type="PROSITE" id="PS50850">
    <property type="entry name" value="MFS"/>
    <property type="match status" value="1"/>
</dbReference>
<evidence type="ECO:0000256" key="1">
    <source>
        <dbReference type="ARBA" id="ARBA00004141"/>
    </source>
</evidence>
<dbReference type="OrthoDB" id="6339427at2759"/>
<evidence type="ECO:0000256" key="8">
    <source>
        <dbReference type="ARBA" id="ARBA00023002"/>
    </source>
</evidence>
<protein>
    <submittedName>
        <fullName evidence="14">Myo-inositol transporter 1</fullName>
    </submittedName>
</protein>
<keyword evidence="4" id="KW-0285">Flavoprotein</keyword>
<dbReference type="GO" id="GO:0005366">
    <property type="term" value="F:myo-inositol:proton symporter activity"/>
    <property type="evidence" value="ECO:0007669"/>
    <property type="project" value="TreeGrafter"/>
</dbReference>
<dbReference type="EMBL" id="JXCE01000397">
    <property type="protein sequence ID" value="KPA37542.1"/>
    <property type="molecule type" value="Genomic_DNA"/>
</dbReference>
<keyword evidence="3" id="KW-0813">Transport</keyword>
<dbReference type="SUPFAM" id="SSF103473">
    <property type="entry name" value="MFS general substrate transporter"/>
    <property type="match status" value="1"/>
</dbReference>
<feature type="transmembrane region" description="Helical" evidence="11">
    <location>
        <begin position="864"/>
        <end position="882"/>
    </location>
</feature>
<dbReference type="GO" id="GO:0071949">
    <property type="term" value="F:FAD binding"/>
    <property type="evidence" value="ECO:0007669"/>
    <property type="project" value="InterPro"/>
</dbReference>
<organism evidence="14 15">
    <name type="scientific">Fusarium langsethiae</name>
    <dbReference type="NCBI Taxonomy" id="179993"/>
    <lineage>
        <taxon>Eukaryota</taxon>
        <taxon>Fungi</taxon>
        <taxon>Dikarya</taxon>
        <taxon>Ascomycota</taxon>
        <taxon>Pezizomycotina</taxon>
        <taxon>Sordariomycetes</taxon>
        <taxon>Hypocreomycetidae</taxon>
        <taxon>Hypocreales</taxon>
        <taxon>Nectriaceae</taxon>
        <taxon>Fusarium</taxon>
    </lineage>
</organism>
<feature type="transmembrane region" description="Helical" evidence="11">
    <location>
        <begin position="518"/>
        <end position="541"/>
    </location>
</feature>
<feature type="domain" description="Major facilitator superfamily (MFS) profile" evidence="13">
    <location>
        <begin position="426"/>
        <end position="886"/>
    </location>
</feature>